<keyword evidence="2" id="KW-0732">Signal</keyword>
<keyword evidence="4" id="KW-1185">Reference proteome</keyword>
<sequence length="289" mass="31753">MKHILILGTTLWTAQTVVAQRYTYTTQTMTECFSSTQADFGPASPTQGPDKYWTVEMPECHDCNCPDCAYTHTYTTTLDVFSPKGLAKFPYEVKEIYRGMSTMPADATPTAMPYGFTSAVETCNICGDEPITATMTYPRGGSPYRENVPVETGVVETKFERPSTLRTKVAGEEATAAPSGDEEEEEDETLLENTLVHHKATDVDGIDPDEFSDFVESADFGIGDGTIFEDDDDEEEDEDSTPTTEKFNNFYELEEPEAAPSKEKDNAAGSMQPPAKAALALLLPLAFMI</sequence>
<evidence type="ECO:0000313" key="4">
    <source>
        <dbReference type="Proteomes" id="UP000277212"/>
    </source>
</evidence>
<comment type="caution">
    <text evidence="3">The sequence shown here is derived from an EMBL/GenBank/DDBJ whole genome shotgun (WGS) entry which is preliminary data.</text>
</comment>
<feature type="signal peptide" evidence="2">
    <location>
        <begin position="1"/>
        <end position="19"/>
    </location>
</feature>
<evidence type="ECO:0000256" key="1">
    <source>
        <dbReference type="SAM" id="MobiDB-lite"/>
    </source>
</evidence>
<feature type="compositionally biased region" description="Acidic residues" evidence="1">
    <location>
        <begin position="227"/>
        <end position="240"/>
    </location>
</feature>
<evidence type="ECO:0000256" key="2">
    <source>
        <dbReference type="SAM" id="SignalP"/>
    </source>
</evidence>
<evidence type="ECO:0000313" key="3">
    <source>
        <dbReference type="EMBL" id="RMJ12842.1"/>
    </source>
</evidence>
<gene>
    <name evidence="3" type="ORF">CDV36_007501</name>
</gene>
<reference evidence="3 4" key="1">
    <citation type="submission" date="2017-06" db="EMBL/GenBank/DDBJ databases">
        <title>Comparative genomic analysis of Ambrosia Fusariam Clade fungi.</title>
        <authorList>
            <person name="Stajich J.E."/>
            <person name="Carrillo J."/>
            <person name="Kijimoto T."/>
            <person name="Eskalen A."/>
            <person name="O'Donnell K."/>
            <person name="Kasson M."/>
        </authorList>
    </citation>
    <scope>NUCLEOTIDE SEQUENCE [LARGE SCALE GENOMIC DNA]</scope>
    <source>
        <strain evidence="3">UCR3666</strain>
    </source>
</reference>
<dbReference type="AlphaFoldDB" id="A0A3M2S6D8"/>
<feature type="compositionally biased region" description="Acidic residues" evidence="1">
    <location>
        <begin position="180"/>
        <end position="190"/>
    </location>
</feature>
<dbReference type="OrthoDB" id="5065260at2759"/>
<dbReference type="Proteomes" id="UP000277212">
    <property type="component" value="Unassembled WGS sequence"/>
</dbReference>
<accession>A0A3M2S6D8</accession>
<feature type="chain" id="PRO_5018032753" description="CENP-V/GFA domain-containing protein" evidence="2">
    <location>
        <begin position="20"/>
        <end position="289"/>
    </location>
</feature>
<dbReference type="EMBL" id="NKUJ01000123">
    <property type="protein sequence ID" value="RMJ12842.1"/>
    <property type="molecule type" value="Genomic_DNA"/>
</dbReference>
<name>A0A3M2S6D8_9HYPO</name>
<protein>
    <recommendedName>
        <fullName evidence="5">CENP-V/GFA domain-containing protein</fullName>
    </recommendedName>
</protein>
<evidence type="ECO:0008006" key="5">
    <source>
        <dbReference type="Google" id="ProtNLM"/>
    </source>
</evidence>
<proteinExistence type="predicted"/>
<feature type="region of interest" description="Disordered" evidence="1">
    <location>
        <begin position="159"/>
        <end position="190"/>
    </location>
</feature>
<organism evidence="3 4">
    <name type="scientific">Fusarium kuroshium</name>
    <dbReference type="NCBI Taxonomy" id="2010991"/>
    <lineage>
        <taxon>Eukaryota</taxon>
        <taxon>Fungi</taxon>
        <taxon>Dikarya</taxon>
        <taxon>Ascomycota</taxon>
        <taxon>Pezizomycotina</taxon>
        <taxon>Sordariomycetes</taxon>
        <taxon>Hypocreomycetidae</taxon>
        <taxon>Hypocreales</taxon>
        <taxon>Nectriaceae</taxon>
        <taxon>Fusarium</taxon>
        <taxon>Fusarium solani species complex</taxon>
    </lineage>
</organism>
<feature type="region of interest" description="Disordered" evidence="1">
    <location>
        <begin position="216"/>
        <end position="272"/>
    </location>
</feature>